<comment type="caution">
    <text evidence="2">The sequence shown here is derived from an EMBL/GenBank/DDBJ whole genome shotgun (WGS) entry which is preliminary data.</text>
</comment>
<dbReference type="EMBL" id="JAGMUV010000004">
    <property type="protein sequence ID" value="KAH7161517.1"/>
    <property type="molecule type" value="Genomic_DNA"/>
</dbReference>
<sequence>MHQYSSPAEKQIESRTRHSIVADSTEEEPPSIQTRAPDNPTRSEKKRQTDRIAQQKHRRRQREHIAQLEKQLQVIQEGGQSEIAQLVAENTALREEIQQLYGLLDSLQEVTRIGTEIRSQFNESRRKDHQKPPDAEPADVQSYTRPPSLMANDVVMAEPDVEVMGAGDPSELVIPANIIDNLNANLMVGEFLGYGDIPLPDDVVGVQDGERLESSLEPSLTSSSGCSSDNSIWSDGSGGRHVLDHVTSWWLDPHDGTPVSGAERPTAASSYPGPTIYASRNVCAPKWGGLDSLEEDSEYRADDGGFNQERSRQTLNTRLAGLPKVLNPQQSVNGVLAPPFSTHPHSRLPYSITPPPPRDAEMHRILNVTRSYLHEIGPPTFADFLLNNPKNRLSIELKAFTEPMRMMKKPSEFLAAYWILYLFFRWQAGLDEGSYDALPQWLRPTPLQLEIKHHAVLDQVPWPDLRDEVIRLSIADMNKAFEVMKDIGKNLVVDFQASRTLLDTDMGQLQSNILDLTRWKLDNEFFRKHPQWWWLEARQ</sequence>
<organism evidence="2 3">
    <name type="scientific">Dactylonectria macrodidyma</name>
    <dbReference type="NCBI Taxonomy" id="307937"/>
    <lineage>
        <taxon>Eukaryota</taxon>
        <taxon>Fungi</taxon>
        <taxon>Dikarya</taxon>
        <taxon>Ascomycota</taxon>
        <taxon>Pezizomycotina</taxon>
        <taxon>Sordariomycetes</taxon>
        <taxon>Hypocreomycetidae</taxon>
        <taxon>Hypocreales</taxon>
        <taxon>Nectriaceae</taxon>
        <taxon>Dactylonectria</taxon>
    </lineage>
</organism>
<feature type="compositionally biased region" description="Basic and acidic residues" evidence="1">
    <location>
        <begin position="41"/>
        <end position="50"/>
    </location>
</feature>
<feature type="region of interest" description="Disordered" evidence="1">
    <location>
        <begin position="119"/>
        <end position="146"/>
    </location>
</feature>
<dbReference type="InterPro" id="IPR021833">
    <property type="entry name" value="DUF3425"/>
</dbReference>
<keyword evidence="3" id="KW-1185">Reference proteome</keyword>
<feature type="compositionally biased region" description="Basic and acidic residues" evidence="1">
    <location>
        <begin position="123"/>
        <end position="134"/>
    </location>
</feature>
<dbReference type="PANTHER" id="PTHR37012">
    <property type="entry name" value="B-ZIP TRANSCRIPTION FACTOR (EUROFUNG)-RELATED"/>
    <property type="match status" value="1"/>
</dbReference>
<feature type="region of interest" description="Disordered" evidence="1">
    <location>
        <begin position="1"/>
        <end position="63"/>
    </location>
</feature>
<dbReference type="InterPro" id="IPR046347">
    <property type="entry name" value="bZIP_sf"/>
</dbReference>
<dbReference type="CDD" id="cd14686">
    <property type="entry name" value="bZIP"/>
    <property type="match status" value="1"/>
</dbReference>
<dbReference type="Pfam" id="PF11905">
    <property type="entry name" value="DUF3425"/>
    <property type="match status" value="1"/>
</dbReference>
<dbReference type="AlphaFoldDB" id="A0A9P9FGP5"/>
<dbReference type="SUPFAM" id="SSF57959">
    <property type="entry name" value="Leucine zipper domain"/>
    <property type="match status" value="1"/>
</dbReference>
<reference evidence="2" key="1">
    <citation type="journal article" date="2021" name="Nat. Commun.">
        <title>Genetic determinants of endophytism in the Arabidopsis root mycobiome.</title>
        <authorList>
            <person name="Mesny F."/>
            <person name="Miyauchi S."/>
            <person name="Thiergart T."/>
            <person name="Pickel B."/>
            <person name="Atanasova L."/>
            <person name="Karlsson M."/>
            <person name="Huettel B."/>
            <person name="Barry K.W."/>
            <person name="Haridas S."/>
            <person name="Chen C."/>
            <person name="Bauer D."/>
            <person name="Andreopoulos W."/>
            <person name="Pangilinan J."/>
            <person name="LaButti K."/>
            <person name="Riley R."/>
            <person name="Lipzen A."/>
            <person name="Clum A."/>
            <person name="Drula E."/>
            <person name="Henrissat B."/>
            <person name="Kohler A."/>
            <person name="Grigoriev I.V."/>
            <person name="Martin F.M."/>
            <person name="Hacquard S."/>
        </authorList>
    </citation>
    <scope>NUCLEOTIDE SEQUENCE</scope>
    <source>
        <strain evidence="2">MPI-CAGE-AT-0147</strain>
    </source>
</reference>
<evidence type="ECO:0000313" key="3">
    <source>
        <dbReference type="Proteomes" id="UP000738349"/>
    </source>
</evidence>
<dbReference type="OrthoDB" id="4161589at2759"/>
<dbReference type="Gene3D" id="1.20.5.170">
    <property type="match status" value="1"/>
</dbReference>
<evidence type="ECO:0008006" key="4">
    <source>
        <dbReference type="Google" id="ProtNLM"/>
    </source>
</evidence>
<gene>
    <name evidence="2" type="ORF">EDB81DRAFT_925036</name>
</gene>
<name>A0A9P9FGP5_9HYPO</name>
<evidence type="ECO:0000313" key="2">
    <source>
        <dbReference type="EMBL" id="KAH7161517.1"/>
    </source>
</evidence>
<dbReference type="Proteomes" id="UP000738349">
    <property type="component" value="Unassembled WGS sequence"/>
</dbReference>
<protein>
    <recommendedName>
        <fullName evidence="4">BZIP transcription factor</fullName>
    </recommendedName>
</protein>
<accession>A0A9P9FGP5</accession>
<dbReference type="PANTHER" id="PTHR37012:SF2">
    <property type="entry name" value="BZIP DOMAIN-CONTAINING PROTEIN-RELATED"/>
    <property type="match status" value="1"/>
</dbReference>
<evidence type="ECO:0000256" key="1">
    <source>
        <dbReference type="SAM" id="MobiDB-lite"/>
    </source>
</evidence>
<dbReference type="GO" id="GO:0003700">
    <property type="term" value="F:DNA-binding transcription factor activity"/>
    <property type="evidence" value="ECO:0007669"/>
    <property type="project" value="InterPro"/>
</dbReference>
<proteinExistence type="predicted"/>